<dbReference type="AlphaFoldDB" id="A0A140L4I5"/>
<dbReference type="PANTHER" id="PTHR30217">
    <property type="entry name" value="PEPTIDASE U32 FAMILY"/>
    <property type="match status" value="1"/>
</dbReference>
<gene>
    <name evidence="1" type="primary">ydcP_2</name>
    <name evidence="1" type="ORF">AN619_17240</name>
</gene>
<keyword evidence="1" id="KW-0378">Hydrolase</keyword>
<keyword evidence="2" id="KW-1185">Reference proteome</keyword>
<dbReference type="Pfam" id="PF01136">
    <property type="entry name" value="Peptidase_U32"/>
    <property type="match status" value="2"/>
</dbReference>
<dbReference type="PATRIC" id="fig|520762.4.peg.1915"/>
<dbReference type="GO" id="GO:0006508">
    <property type="term" value="P:proteolysis"/>
    <property type="evidence" value="ECO:0007669"/>
    <property type="project" value="UniProtKB-KW"/>
</dbReference>
<evidence type="ECO:0000313" key="1">
    <source>
        <dbReference type="EMBL" id="KXG75460.1"/>
    </source>
</evidence>
<dbReference type="RefSeq" id="WP_068556316.1">
    <property type="nucleotide sequence ID" value="NZ_LOEE01000034.1"/>
</dbReference>
<sequence>MNRQFHPKKIELLAPAGTFEIFQKIIKSGANAVYFGGKSLNMRMHREDYNFTREEMKEAVAMAHSFNKKAYIAVNSLLSQKDLKEAEAYLQFLNDIQPDALIIQDFAILELINRLHLNLPLHASVMMNAHNLQTIEAFKELGITRIVASREMDLKTIQNLHLQTDMEFEYFIHGDMCIAHGGQCLYSGILFGKSSNRGLCMKPCRWSFQIKKDGFIFPTEYPMAVKDMCMYEHIPEIMESGIVSFKIEGRMRDAEYLMHLIHCYSDAIDRYMEDPIGYDRKKNMQVIYENRKRDVSTAYAFGKPGLANINSRYEGTGKLYSHGKVFSSPVEEREISKERVKEIKKILMGRSPSPKKAILSVKVNSYEQGKVALEEGVDVLYLSGEVFEPDHPFSKKEILHLIRQKKNTKIYLGLPRMMFEDDFSRYRRLFNANALDVDGLLITNLGAIREFRQLGWELIGDYCLNIYNHEAANFYQKQGLSAVTLSVEIPLKDAIDTIQKSSIPMEVIVHGSPVVMYMEHDLYENTLVLDPIGYEDNHGADHSILVLADEKGYEHPVYRDHRGRNHMTLCKDLCYLPFLKELHAIGVHRFRIEGCHYDLNRFQKIIRIYQEALRDLTRCECLFASLTSVQDRFTLGSFQFDEGGDSS</sequence>
<dbReference type="InterPro" id="IPR051454">
    <property type="entry name" value="RNA/ubiquinone_mod_enzymes"/>
</dbReference>
<dbReference type="EMBL" id="LOEE01000034">
    <property type="protein sequence ID" value="KXG75460.1"/>
    <property type="molecule type" value="Genomic_DNA"/>
</dbReference>
<comment type="caution">
    <text evidence="1">The sequence shown here is derived from an EMBL/GenBank/DDBJ whole genome shotgun (WGS) entry which is preliminary data.</text>
</comment>
<dbReference type="STRING" id="520762.AN619_17240"/>
<dbReference type="EC" id="3.4.-.-" evidence="1"/>
<protein>
    <submittedName>
        <fullName evidence="1">Putative protease YdcP</fullName>
        <ecNumber evidence="1">3.4.-.-</ecNumber>
    </submittedName>
</protein>
<dbReference type="InterPro" id="IPR001539">
    <property type="entry name" value="Peptidase_U32"/>
</dbReference>
<reference evidence="1 2" key="1">
    <citation type="submission" date="2015-12" db="EMBL/GenBank/DDBJ databases">
        <title>Draft genome sequence of the thermoanaerobe Thermotalea metallivorans, an isolate from the runoff channel of the Great Artesian Basin, Australia.</title>
        <authorList>
            <person name="Patel B.K."/>
        </authorList>
    </citation>
    <scope>NUCLEOTIDE SEQUENCE [LARGE SCALE GENOMIC DNA]</scope>
    <source>
        <strain evidence="1 2">B2-1</strain>
    </source>
</reference>
<organism evidence="1 2">
    <name type="scientific">Thermotalea metallivorans</name>
    <dbReference type="NCBI Taxonomy" id="520762"/>
    <lineage>
        <taxon>Bacteria</taxon>
        <taxon>Bacillati</taxon>
        <taxon>Bacillota</taxon>
        <taxon>Clostridia</taxon>
        <taxon>Peptostreptococcales</taxon>
        <taxon>Thermotaleaceae</taxon>
        <taxon>Thermotalea</taxon>
    </lineage>
</organism>
<dbReference type="GO" id="GO:0008233">
    <property type="term" value="F:peptidase activity"/>
    <property type="evidence" value="ECO:0007669"/>
    <property type="project" value="UniProtKB-KW"/>
</dbReference>
<dbReference type="Proteomes" id="UP000070456">
    <property type="component" value="Unassembled WGS sequence"/>
</dbReference>
<proteinExistence type="predicted"/>
<accession>A0A140L4I5</accession>
<dbReference type="OrthoDB" id="9807498at2"/>
<evidence type="ECO:0000313" key="2">
    <source>
        <dbReference type="Proteomes" id="UP000070456"/>
    </source>
</evidence>
<name>A0A140L4I5_9FIRM</name>
<keyword evidence="1" id="KW-0645">Protease</keyword>